<dbReference type="SFLD" id="SFLDS00029">
    <property type="entry name" value="Radical_SAM"/>
    <property type="match status" value="1"/>
</dbReference>
<dbReference type="Pfam" id="PF04055">
    <property type="entry name" value="Radical_SAM"/>
    <property type="match status" value="1"/>
</dbReference>
<proteinExistence type="inferred from homology"/>
<feature type="binding site" evidence="9">
    <location>
        <position position="52"/>
    </location>
    <ligand>
        <name>[4Fe-4S] cluster</name>
        <dbReference type="ChEBI" id="CHEBI:49883"/>
        <label>1</label>
    </ligand>
</feature>
<feature type="binding site" evidence="9">
    <location>
        <position position="46"/>
    </location>
    <ligand>
        <name>[4Fe-4S] cluster</name>
        <dbReference type="ChEBI" id="CHEBI:49883"/>
        <label>1</label>
    </ligand>
</feature>
<dbReference type="PANTHER" id="PTHR10949">
    <property type="entry name" value="LIPOYL SYNTHASE"/>
    <property type="match status" value="1"/>
</dbReference>
<comment type="similarity">
    <text evidence="9">Belongs to the radical SAM superfamily. Lipoyl synthase family.</text>
</comment>
<evidence type="ECO:0000313" key="11">
    <source>
        <dbReference type="EMBL" id="SCD22121.1"/>
    </source>
</evidence>
<feature type="binding site" evidence="9">
    <location>
        <position position="71"/>
    </location>
    <ligand>
        <name>[4Fe-4S] cluster</name>
        <dbReference type="ChEBI" id="CHEBI:49883"/>
        <label>2</label>
        <note>4Fe-4S-S-AdoMet</note>
    </ligand>
</feature>
<dbReference type="FunFam" id="3.20.20.70:FF:000040">
    <property type="entry name" value="Lipoyl synthase"/>
    <property type="match status" value="1"/>
</dbReference>
<comment type="catalytic activity">
    <reaction evidence="8 9">
        <text>[[Fe-S] cluster scaffold protein carrying a second [4Fe-4S](2+) cluster] + N(6)-octanoyl-L-lysyl-[protein] + 2 oxidized [2Fe-2S]-[ferredoxin] + 2 S-adenosyl-L-methionine + 4 H(+) = [[Fe-S] cluster scaffold protein] + N(6)-[(R)-dihydrolipoyl]-L-lysyl-[protein] + 4 Fe(3+) + 2 hydrogen sulfide + 2 5'-deoxyadenosine + 2 L-methionine + 2 reduced [2Fe-2S]-[ferredoxin]</text>
        <dbReference type="Rhea" id="RHEA:16585"/>
        <dbReference type="Rhea" id="RHEA-COMP:9928"/>
        <dbReference type="Rhea" id="RHEA-COMP:10000"/>
        <dbReference type="Rhea" id="RHEA-COMP:10001"/>
        <dbReference type="Rhea" id="RHEA-COMP:10475"/>
        <dbReference type="Rhea" id="RHEA-COMP:14568"/>
        <dbReference type="Rhea" id="RHEA-COMP:14569"/>
        <dbReference type="ChEBI" id="CHEBI:15378"/>
        <dbReference type="ChEBI" id="CHEBI:17319"/>
        <dbReference type="ChEBI" id="CHEBI:29034"/>
        <dbReference type="ChEBI" id="CHEBI:29919"/>
        <dbReference type="ChEBI" id="CHEBI:33722"/>
        <dbReference type="ChEBI" id="CHEBI:33737"/>
        <dbReference type="ChEBI" id="CHEBI:33738"/>
        <dbReference type="ChEBI" id="CHEBI:57844"/>
        <dbReference type="ChEBI" id="CHEBI:59789"/>
        <dbReference type="ChEBI" id="CHEBI:78809"/>
        <dbReference type="ChEBI" id="CHEBI:83100"/>
        <dbReference type="EC" id="2.8.1.8"/>
    </reaction>
</comment>
<feature type="domain" description="Radical SAM core" evidence="10">
    <location>
        <begin position="53"/>
        <end position="269"/>
    </location>
</feature>
<dbReference type="GO" id="GO:0005737">
    <property type="term" value="C:cytoplasm"/>
    <property type="evidence" value="ECO:0007669"/>
    <property type="project" value="UniProtKB-SubCell"/>
</dbReference>
<feature type="binding site" evidence="9">
    <location>
        <position position="41"/>
    </location>
    <ligand>
        <name>[4Fe-4S] cluster</name>
        <dbReference type="ChEBI" id="CHEBI:49883"/>
        <label>1</label>
    </ligand>
</feature>
<dbReference type="SMART" id="SM00729">
    <property type="entry name" value="Elp3"/>
    <property type="match status" value="1"/>
</dbReference>
<name>A0A1R3T343_9BACT</name>
<dbReference type="InterPro" id="IPR003698">
    <property type="entry name" value="Lipoyl_synth"/>
</dbReference>
<dbReference type="PIRSF" id="PIRSF005963">
    <property type="entry name" value="Lipoyl_synth"/>
    <property type="match status" value="1"/>
</dbReference>
<feature type="binding site" evidence="9">
    <location>
        <position position="74"/>
    </location>
    <ligand>
        <name>[4Fe-4S] cluster</name>
        <dbReference type="ChEBI" id="CHEBI:49883"/>
        <label>2</label>
        <note>4Fe-4S-S-AdoMet</note>
    </ligand>
</feature>
<reference evidence="11 12" key="1">
    <citation type="submission" date="2016-08" db="EMBL/GenBank/DDBJ databases">
        <authorList>
            <person name="Seilhamer J.J."/>
        </authorList>
    </citation>
    <scope>NUCLEOTIDE SEQUENCE [LARGE SCALE GENOMIC DNA]</scope>
    <source>
        <strain evidence="11">M3/6</strain>
    </source>
</reference>
<dbReference type="SFLD" id="SFLDF00271">
    <property type="entry name" value="lipoyl_synthase"/>
    <property type="match status" value="1"/>
</dbReference>
<dbReference type="PROSITE" id="PS51918">
    <property type="entry name" value="RADICAL_SAM"/>
    <property type="match status" value="1"/>
</dbReference>
<gene>
    <name evidence="9 11" type="primary">lipA</name>
    <name evidence="11" type="ORF">PSM36_3336</name>
</gene>
<evidence type="ECO:0000313" key="12">
    <source>
        <dbReference type="Proteomes" id="UP000187464"/>
    </source>
</evidence>
<dbReference type="GO" id="GO:0016992">
    <property type="term" value="F:lipoate synthase activity"/>
    <property type="evidence" value="ECO:0007669"/>
    <property type="project" value="UniProtKB-UniRule"/>
</dbReference>
<dbReference type="EMBL" id="LT605205">
    <property type="protein sequence ID" value="SCD22121.1"/>
    <property type="molecule type" value="Genomic_DNA"/>
</dbReference>
<dbReference type="InterPro" id="IPR058240">
    <property type="entry name" value="rSAM_sf"/>
</dbReference>
<evidence type="ECO:0000256" key="5">
    <source>
        <dbReference type="ARBA" id="ARBA00022723"/>
    </source>
</evidence>
<dbReference type="Proteomes" id="UP000187464">
    <property type="component" value="Chromosome I"/>
</dbReference>
<dbReference type="NCBIfam" id="NF009544">
    <property type="entry name" value="PRK12928.1"/>
    <property type="match status" value="1"/>
</dbReference>
<dbReference type="UniPathway" id="UPA00538">
    <property type="reaction ID" value="UER00593"/>
</dbReference>
<comment type="function">
    <text evidence="9">Catalyzes the radical-mediated insertion of two sulfur atoms into the C-6 and C-8 positions of the octanoyl moiety bound to the lipoyl domains of lipoate-dependent enzymes, thereby converting the octanoylated domains into lipoylated derivatives.</text>
</comment>
<dbReference type="PANTHER" id="PTHR10949:SF0">
    <property type="entry name" value="LIPOYL SYNTHASE, MITOCHONDRIAL"/>
    <property type="match status" value="1"/>
</dbReference>
<organism evidence="11 12">
    <name type="scientific">Proteiniphilum saccharofermentans</name>
    <dbReference type="NCBI Taxonomy" id="1642647"/>
    <lineage>
        <taxon>Bacteria</taxon>
        <taxon>Pseudomonadati</taxon>
        <taxon>Bacteroidota</taxon>
        <taxon>Bacteroidia</taxon>
        <taxon>Bacteroidales</taxon>
        <taxon>Dysgonomonadaceae</taxon>
        <taxon>Proteiniphilum</taxon>
    </lineage>
</organism>
<dbReference type="RefSeq" id="WP_076931817.1">
    <property type="nucleotide sequence ID" value="NZ_LT605205.1"/>
</dbReference>
<feature type="binding site" evidence="9">
    <location>
        <position position="67"/>
    </location>
    <ligand>
        <name>[4Fe-4S] cluster</name>
        <dbReference type="ChEBI" id="CHEBI:49883"/>
        <label>2</label>
        <note>4Fe-4S-S-AdoMet</note>
    </ligand>
</feature>
<keyword evidence="7 9" id="KW-0411">Iron-sulfur</keyword>
<dbReference type="EC" id="2.8.1.8" evidence="9"/>
<dbReference type="NCBIfam" id="NF004019">
    <property type="entry name" value="PRK05481.1"/>
    <property type="match status" value="1"/>
</dbReference>
<feature type="binding site" evidence="9">
    <location>
        <position position="280"/>
    </location>
    <ligand>
        <name>[4Fe-4S] cluster</name>
        <dbReference type="ChEBI" id="CHEBI:49883"/>
        <label>1</label>
    </ligand>
</feature>
<keyword evidence="6 9" id="KW-0408">Iron</keyword>
<comment type="cofactor">
    <cofactor evidence="9">
        <name>[4Fe-4S] cluster</name>
        <dbReference type="ChEBI" id="CHEBI:49883"/>
    </cofactor>
    <text evidence="9">Binds 2 [4Fe-4S] clusters per subunit. One cluster is coordinated with 3 cysteines and an exchangeable S-adenosyl-L-methionine.</text>
</comment>
<keyword evidence="12" id="KW-1185">Reference proteome</keyword>
<dbReference type="KEGG" id="psac:PSM36_3336"/>
<evidence type="ECO:0000256" key="2">
    <source>
        <dbReference type="ARBA" id="ARBA00022490"/>
    </source>
</evidence>
<dbReference type="InterPro" id="IPR006638">
    <property type="entry name" value="Elp3/MiaA/NifB-like_rSAM"/>
</dbReference>
<dbReference type="GO" id="GO:0051539">
    <property type="term" value="F:4 iron, 4 sulfur cluster binding"/>
    <property type="evidence" value="ECO:0007669"/>
    <property type="project" value="UniProtKB-UniRule"/>
</dbReference>
<dbReference type="NCBIfam" id="TIGR00510">
    <property type="entry name" value="lipA"/>
    <property type="match status" value="1"/>
</dbReference>
<evidence type="ECO:0000256" key="7">
    <source>
        <dbReference type="ARBA" id="ARBA00023014"/>
    </source>
</evidence>
<dbReference type="InterPro" id="IPR007197">
    <property type="entry name" value="rSAM"/>
</dbReference>
<dbReference type="GO" id="GO:0046872">
    <property type="term" value="F:metal ion binding"/>
    <property type="evidence" value="ECO:0007669"/>
    <property type="project" value="UniProtKB-KW"/>
</dbReference>
<evidence type="ECO:0000256" key="8">
    <source>
        <dbReference type="ARBA" id="ARBA00047326"/>
    </source>
</evidence>
<evidence type="ECO:0000256" key="1">
    <source>
        <dbReference type="ARBA" id="ARBA00022485"/>
    </source>
</evidence>
<keyword evidence="3 9" id="KW-0808">Transferase</keyword>
<dbReference type="Gene3D" id="3.20.20.70">
    <property type="entry name" value="Aldolase class I"/>
    <property type="match status" value="1"/>
</dbReference>
<dbReference type="STRING" id="1642647.PSM36_3336"/>
<dbReference type="SFLD" id="SFLDG01058">
    <property type="entry name" value="lipoyl_synthase_like"/>
    <property type="match status" value="1"/>
</dbReference>
<evidence type="ECO:0000256" key="3">
    <source>
        <dbReference type="ARBA" id="ARBA00022679"/>
    </source>
</evidence>
<keyword evidence="5 9" id="KW-0479">Metal-binding</keyword>
<keyword evidence="2 9" id="KW-0963">Cytoplasm</keyword>
<dbReference type="InterPro" id="IPR013785">
    <property type="entry name" value="Aldolase_TIM"/>
</dbReference>
<evidence type="ECO:0000256" key="6">
    <source>
        <dbReference type="ARBA" id="ARBA00023004"/>
    </source>
</evidence>
<dbReference type="SUPFAM" id="SSF102114">
    <property type="entry name" value="Radical SAM enzymes"/>
    <property type="match status" value="1"/>
</dbReference>
<dbReference type="CDD" id="cd01335">
    <property type="entry name" value="Radical_SAM"/>
    <property type="match status" value="1"/>
</dbReference>
<comment type="subcellular location">
    <subcellularLocation>
        <location evidence="9">Cytoplasm</location>
    </subcellularLocation>
</comment>
<dbReference type="HAMAP" id="MF_00206">
    <property type="entry name" value="Lipoyl_synth"/>
    <property type="match status" value="1"/>
</dbReference>
<keyword evidence="1 9" id="KW-0004">4Fe-4S</keyword>
<sequence length="287" mass="32482">MDSKPELMTRKPDWLKISLPQGKQYLDVREIIARKGLHTICVSGKCPNLSECWGRGTASFMILGDVCTRACRFCSVKTGSPQGIVDWNEPDRLAESIEKMNLKHCVITSVDRDDLPDLGAEFWATTIRRVKERNPDVTLETLIPDFNGIEELIYKVIDTCPEIISHNMETVRRLTPKVRSRAKYDVSLKTIETIAKSGKAKPKSGIMVGLGETEEEILETMDDLINVGCQVLTIGQYLQPTRKHLTVKEFVTPEQFRKYKVIGLEKGFKFVESGPLVRSSYHAEKHV</sequence>
<evidence type="ECO:0000259" key="10">
    <source>
        <dbReference type="PROSITE" id="PS51918"/>
    </source>
</evidence>
<evidence type="ECO:0000256" key="4">
    <source>
        <dbReference type="ARBA" id="ARBA00022691"/>
    </source>
</evidence>
<evidence type="ECO:0000256" key="9">
    <source>
        <dbReference type="HAMAP-Rule" id="MF_00206"/>
    </source>
</evidence>
<dbReference type="AlphaFoldDB" id="A0A1R3T343"/>
<keyword evidence="4 9" id="KW-0949">S-adenosyl-L-methionine</keyword>
<comment type="pathway">
    <text evidence="9">Protein modification; protein lipoylation via endogenous pathway; protein N(6)-(lipoyl)lysine from octanoyl-[acyl-carrier-protein]: step 2/2.</text>
</comment>
<protein>
    <recommendedName>
        <fullName evidence="9">Lipoyl synthase</fullName>
        <ecNumber evidence="9">2.8.1.8</ecNumber>
    </recommendedName>
    <alternativeName>
        <fullName evidence="9">Lip-syn</fullName>
        <shortName evidence="9">LS</shortName>
    </alternativeName>
    <alternativeName>
        <fullName evidence="9">Lipoate synthase</fullName>
    </alternativeName>
    <alternativeName>
        <fullName evidence="9">Lipoic acid synthase</fullName>
    </alternativeName>
    <alternativeName>
        <fullName evidence="9">Sulfur insertion protein LipA</fullName>
    </alternativeName>
</protein>
<accession>A0A1R3T343</accession>
<dbReference type="GO" id="GO:0009249">
    <property type="term" value="P:protein lipoylation"/>
    <property type="evidence" value="ECO:0007669"/>
    <property type="project" value="UniProtKB-UniRule"/>
</dbReference>